<organism evidence="1 2">
    <name type="scientific">Nocardioides zeae</name>
    <dbReference type="NCBI Taxonomy" id="1457234"/>
    <lineage>
        <taxon>Bacteria</taxon>
        <taxon>Bacillati</taxon>
        <taxon>Actinomycetota</taxon>
        <taxon>Actinomycetes</taxon>
        <taxon>Propionibacteriales</taxon>
        <taxon>Nocardioidaceae</taxon>
        <taxon>Nocardioides</taxon>
    </lineage>
</organism>
<evidence type="ECO:0000313" key="1">
    <source>
        <dbReference type="EMBL" id="MDR6209098.1"/>
    </source>
</evidence>
<comment type="caution">
    <text evidence="1">The sequence shown here is derived from an EMBL/GenBank/DDBJ whole genome shotgun (WGS) entry which is preliminary data.</text>
</comment>
<sequence>MATSPLIGQRTAALALSAHPEAFAEEELQEWAAKQIAGGRPIAIDLFSGAGGLSAGIEASGWSVAAAVDLDRRALETHRHNFPGLSLQLDLGDPEVRDEFVGRFENVTVDLVAGGPPCQPFSRAGRSKIRSLVEAGTRDEVDLRKELWRAFLDVALRLKPRAVLMENVPDMGLGDDFAVVRIMVDELESQGYVTQVKLADAWHYGVPQHRKRLILLARNDGQDFDWPEKQPEITTLWEGIGDLPDLDGGRGDRDLTYHQPDEPGPFLARMRDGAPEGVIHDHMTRGVRPDDLEIFKLMDSRTLYSEIPVHLRRYAADSFTDKYKRLGWKELSRSITAHIAKDGYWYIHPDQHRTLTVREAARVQTFPDRFRFAGTRSDAFRQIGNAVPPMLGEAASSALLSQGAAVTGTEDRPRWLDARHALATWGQNQAQSTYWFALPGPGMTAPAALAAATMSSGRFPLDEVGTAVSYFRGLAYFNSEPIYGALEAVPSAKRALARLLPLMRKRAIWRGPDEPAEIVRLNASERRIYDMLRGSDVLLRSQGVLRLAARVAGTSSHETNRLTEGRMDVARLVGSGSEAPTRMAAIRLLAATTCLPNRRDCGACPLATWCLTHRAELALAAGSQDEVVDPVGDCAEVPLDLALPHADHLPAERGELGRCATVTVGVGG</sequence>
<dbReference type="EMBL" id="JAVIZJ010000002">
    <property type="protein sequence ID" value="MDR6209098.1"/>
    <property type="molecule type" value="Genomic_DNA"/>
</dbReference>
<keyword evidence="1" id="KW-0489">Methyltransferase</keyword>
<keyword evidence="2" id="KW-1185">Reference proteome</keyword>
<dbReference type="Proteomes" id="UP001261666">
    <property type="component" value="Unassembled WGS sequence"/>
</dbReference>
<gene>
    <name evidence="1" type="ORF">QE364_000790</name>
</gene>
<accession>A0ACC6IEQ9</accession>
<evidence type="ECO:0000313" key="2">
    <source>
        <dbReference type="Proteomes" id="UP001261666"/>
    </source>
</evidence>
<protein>
    <submittedName>
        <fullName evidence="1">DNA (Cytosine-5)-methyltransferase 1</fullName>
        <ecNumber evidence="1">2.1.1.37</ecNumber>
    </submittedName>
</protein>
<keyword evidence="1" id="KW-0808">Transferase</keyword>
<reference evidence="1" key="1">
    <citation type="submission" date="2023-08" db="EMBL/GenBank/DDBJ databases">
        <title>Functional and genomic diversity of the sorghum phyllosphere microbiome.</title>
        <authorList>
            <person name="Shade A."/>
        </authorList>
    </citation>
    <scope>NUCLEOTIDE SEQUENCE</scope>
    <source>
        <strain evidence="1">SORGH_AS_0885</strain>
    </source>
</reference>
<dbReference type="EC" id="2.1.1.37" evidence="1"/>
<name>A0ACC6IEQ9_9ACTN</name>
<proteinExistence type="predicted"/>